<proteinExistence type="predicted"/>
<accession>A0A5B9MBW4</accession>
<dbReference type="Proteomes" id="UP000321353">
    <property type="component" value="Chromosome"/>
</dbReference>
<dbReference type="AlphaFoldDB" id="A0A5B9MBW4"/>
<sequence length="228" mass="25669">MSSRLEMRMRELIRLQNEKNLEIRKAMNGQGESADVSLKSMPRNRNLFPVFVAEQILSVKDDRAIKLEGKDSEAAENLFAGSRASPRSVPGTPILRTKKLRGVVSETGPYEYAMKAYLTSLEWEGGLRRQATIAAERFGSVSYGVKDTEQGQQPIDNKKRPDKDDGAVSWIIDASLRQTITVDEFGLIHSIGTWARSVDEFELAMVFVQFQKVLDFLAGEKKLRSLEQ</sequence>
<protein>
    <submittedName>
        <fullName evidence="1">Uncharacterized protein</fullName>
    </submittedName>
</protein>
<name>A0A5B9MBW4_9BACT</name>
<keyword evidence="2" id="KW-1185">Reference proteome</keyword>
<dbReference type="EMBL" id="CP036264">
    <property type="protein sequence ID" value="QEF98791.1"/>
    <property type="molecule type" value="Genomic_DNA"/>
</dbReference>
<evidence type="ECO:0000313" key="2">
    <source>
        <dbReference type="Proteomes" id="UP000321353"/>
    </source>
</evidence>
<organism evidence="1 2">
    <name type="scientific">Stieleria maiorica</name>
    <dbReference type="NCBI Taxonomy" id="2795974"/>
    <lineage>
        <taxon>Bacteria</taxon>
        <taxon>Pseudomonadati</taxon>
        <taxon>Planctomycetota</taxon>
        <taxon>Planctomycetia</taxon>
        <taxon>Pirellulales</taxon>
        <taxon>Pirellulaceae</taxon>
        <taxon>Stieleria</taxon>
    </lineage>
</organism>
<dbReference type="KEGG" id="smam:Mal15_28470"/>
<gene>
    <name evidence="1" type="ORF">Mal15_28470</name>
</gene>
<reference evidence="1 2" key="1">
    <citation type="submission" date="2019-02" db="EMBL/GenBank/DDBJ databases">
        <title>Planctomycetal bacteria perform biofilm scaping via a novel small molecule.</title>
        <authorList>
            <person name="Jeske O."/>
            <person name="Boedeker C."/>
            <person name="Wiegand S."/>
            <person name="Breitling P."/>
            <person name="Kallscheuer N."/>
            <person name="Jogler M."/>
            <person name="Rohde M."/>
            <person name="Petersen J."/>
            <person name="Medema M.H."/>
            <person name="Surup F."/>
            <person name="Jogler C."/>
        </authorList>
    </citation>
    <scope>NUCLEOTIDE SEQUENCE [LARGE SCALE GENOMIC DNA]</scope>
    <source>
        <strain evidence="1 2">Mal15</strain>
    </source>
</reference>
<evidence type="ECO:0000313" key="1">
    <source>
        <dbReference type="EMBL" id="QEF98791.1"/>
    </source>
</evidence>